<sequence>MRQWVGNEPRFHPHAAQHDFEAWLLPYWTTIQKLALHDKAAPQGQPETIDHGKPPACHIKEIFEAGKRKKSYVKPRDAKAILRDNDLLIAIGQCPELKAFVNTLLVLSGGQAIP</sequence>
<dbReference type="EMBL" id="FP929056">
    <property type="protein sequence ID" value="CBL28324.1"/>
    <property type="molecule type" value="Genomic_DNA"/>
</dbReference>
<dbReference type="KEGG" id="sbr:SY1_11490"/>
<dbReference type="AlphaFoldDB" id="A0AB94IXD3"/>
<gene>
    <name evidence="1" type="ORF">SY1_11490</name>
</gene>
<evidence type="ECO:0000313" key="2">
    <source>
        <dbReference type="Proteomes" id="UP000008957"/>
    </source>
</evidence>
<evidence type="ECO:0000313" key="1">
    <source>
        <dbReference type="EMBL" id="CBL28324.1"/>
    </source>
</evidence>
<reference evidence="2" key="1">
    <citation type="submission" date="2010-03" db="EMBL/GenBank/DDBJ databases">
        <title>The genome sequence of Synergistetes sp. SGP1.</title>
        <authorList>
            <consortium name="metaHIT consortium -- http://www.metahit.eu/"/>
            <person name="Pajon A."/>
            <person name="Turner K."/>
            <person name="Parkhill J."/>
            <person name="Wade W."/>
            <person name="Vartoukian S."/>
        </authorList>
    </citation>
    <scope>NUCLEOTIDE SEQUENCE [LARGE SCALE GENOMIC DNA]</scope>
    <source>
        <strain evidence="2">SGP1</strain>
    </source>
</reference>
<keyword evidence="2" id="KW-1185">Reference proteome</keyword>
<proteinExistence type="predicted"/>
<evidence type="ECO:0008006" key="3">
    <source>
        <dbReference type="Google" id="ProtNLM"/>
    </source>
</evidence>
<protein>
    <recommendedName>
        <fullName evidence="3">RCK C-terminal domain-containing protein</fullName>
    </recommendedName>
</protein>
<reference evidence="1 2" key="2">
    <citation type="submission" date="2010-03" db="EMBL/GenBank/DDBJ databases">
        <authorList>
            <person name="Pajon A."/>
        </authorList>
    </citation>
    <scope>NUCLEOTIDE SEQUENCE [LARGE SCALE GENOMIC DNA]</scope>
    <source>
        <strain evidence="1 2">SGP1</strain>
    </source>
</reference>
<dbReference type="Proteomes" id="UP000008957">
    <property type="component" value="Chromosome"/>
</dbReference>
<dbReference type="Pfam" id="PF14103">
    <property type="entry name" value="DUF4276"/>
    <property type="match status" value="1"/>
</dbReference>
<accession>A0AB94IXD3</accession>
<organism evidence="1 2">
    <name type="scientific">Fretibacterium fastidiosum</name>
    <dbReference type="NCBI Taxonomy" id="651822"/>
    <lineage>
        <taxon>Bacteria</taxon>
        <taxon>Thermotogati</taxon>
        <taxon>Synergistota</taxon>
        <taxon>Synergistia</taxon>
        <taxon>Synergistales</taxon>
        <taxon>Aminobacteriaceae</taxon>
        <taxon>Fretibacterium</taxon>
    </lineage>
</organism>
<dbReference type="InterPro" id="IPR025455">
    <property type="entry name" value="DUF4276"/>
</dbReference>
<name>A0AB94IXD3_9BACT</name>